<comment type="caution">
    <text evidence="11">The sequence shown here is derived from an EMBL/GenBank/DDBJ whole genome shotgun (WGS) entry which is preliminary data.</text>
</comment>
<evidence type="ECO:0000256" key="4">
    <source>
        <dbReference type="ARBA" id="ARBA00022729"/>
    </source>
</evidence>
<protein>
    <submittedName>
        <fullName evidence="11">Ger(X)C family spore germination C-terminal domain-containing protein</fullName>
    </submittedName>
</protein>
<dbReference type="RefSeq" id="WP_320384691.1">
    <property type="nucleotide sequence ID" value="NZ_JAROCA020000001.1"/>
</dbReference>
<evidence type="ECO:0000256" key="5">
    <source>
        <dbReference type="ARBA" id="ARBA00023136"/>
    </source>
</evidence>
<evidence type="ECO:0000256" key="6">
    <source>
        <dbReference type="ARBA" id="ARBA00023139"/>
    </source>
</evidence>
<evidence type="ECO:0000256" key="8">
    <source>
        <dbReference type="SAM" id="MobiDB-lite"/>
    </source>
</evidence>
<comment type="subcellular location">
    <subcellularLocation>
        <location evidence="1">Membrane</location>
        <topology evidence="1">Lipid-anchor</topology>
    </subcellularLocation>
</comment>
<dbReference type="EMBL" id="JAROCA020000001">
    <property type="protein sequence ID" value="MDY0406050.1"/>
    <property type="molecule type" value="Genomic_DNA"/>
</dbReference>
<evidence type="ECO:0000256" key="2">
    <source>
        <dbReference type="ARBA" id="ARBA00007886"/>
    </source>
</evidence>
<evidence type="ECO:0000256" key="1">
    <source>
        <dbReference type="ARBA" id="ARBA00004635"/>
    </source>
</evidence>
<evidence type="ECO:0000313" key="12">
    <source>
        <dbReference type="Proteomes" id="UP001228376"/>
    </source>
</evidence>
<dbReference type="InterPro" id="IPR057336">
    <property type="entry name" value="GerAC_N"/>
</dbReference>
<feature type="domain" description="Spore germination GerAC-like C-terminal" evidence="9">
    <location>
        <begin position="184"/>
        <end position="348"/>
    </location>
</feature>
<comment type="similarity">
    <text evidence="2">Belongs to the GerABKC lipoprotein family.</text>
</comment>
<gene>
    <name evidence="11" type="ORF">P5G51_012205</name>
</gene>
<evidence type="ECO:0000259" key="9">
    <source>
        <dbReference type="Pfam" id="PF05504"/>
    </source>
</evidence>
<dbReference type="PANTHER" id="PTHR35789:SF1">
    <property type="entry name" value="SPORE GERMINATION PROTEIN B3"/>
    <property type="match status" value="1"/>
</dbReference>
<feature type="region of interest" description="Disordered" evidence="8">
    <location>
        <begin position="1"/>
        <end position="20"/>
    </location>
</feature>
<keyword evidence="5" id="KW-0472">Membrane</keyword>
<keyword evidence="3" id="KW-0309">Germination</keyword>
<sequence>MIANPEYGSQQQGGSTDEPPVEIISFEANDLSTARNLANTVVAKEISYDLLRAILVSEDLAKDSRFVRWMYDGVKDPNIRRDIRFIVTNEPVVDFFEKNKPRLEVRPHKYYELLLKRGEETATIPKGYLNQYYRITEAGGDLFLGIYSSTERKNKPPKPGQPENNIIAGDFSYTGKTNSVIFAGSAVFKNGVMIDKLTAEETRLATSINNTMKAADILTTMPDPLNKRYNVSLRIRSNKNTHVKMDLHKAIPEIHITVPMLIDVLSTHSMINYATSTSNQKKLKEGLEKYLEKKYDNLVKKTQKQYKAEPFGWSLEARKKFLTIPAYEAYNWPKKYPDMKVHVNVEITFGGFGRQSRIPKVKEMR</sequence>
<evidence type="ECO:0000259" key="10">
    <source>
        <dbReference type="Pfam" id="PF25198"/>
    </source>
</evidence>
<dbReference type="Gene3D" id="3.30.300.210">
    <property type="entry name" value="Nutrient germinant receptor protein C, domain 3"/>
    <property type="match status" value="1"/>
</dbReference>
<name>A0ABU5CIA4_9BACI</name>
<dbReference type="Pfam" id="PF05504">
    <property type="entry name" value="Spore_GerAC"/>
    <property type="match status" value="1"/>
</dbReference>
<keyword evidence="12" id="KW-1185">Reference proteome</keyword>
<evidence type="ECO:0000313" key="11">
    <source>
        <dbReference type="EMBL" id="MDY0406050.1"/>
    </source>
</evidence>
<dbReference type="InterPro" id="IPR038501">
    <property type="entry name" value="Spore_GerAC_C_sf"/>
</dbReference>
<keyword evidence="7" id="KW-0449">Lipoprotein</keyword>
<dbReference type="InterPro" id="IPR008844">
    <property type="entry name" value="Spore_GerAC-like"/>
</dbReference>
<accession>A0ABU5CIA4</accession>
<proteinExistence type="inferred from homology"/>
<evidence type="ECO:0000256" key="7">
    <source>
        <dbReference type="ARBA" id="ARBA00023288"/>
    </source>
</evidence>
<reference evidence="11 12" key="1">
    <citation type="submission" date="2023-10" db="EMBL/GenBank/DDBJ databases">
        <title>179-bfca-hs.</title>
        <authorList>
            <person name="Miliotis G."/>
            <person name="Sengupta P."/>
            <person name="Hameed A."/>
            <person name="Chuvochina M."/>
            <person name="Mcdonagh F."/>
            <person name="Simpson A.C."/>
            <person name="Singh N.K."/>
            <person name="Rekha P.D."/>
            <person name="Raman K."/>
            <person name="Hugenholtz P."/>
            <person name="Venkateswaran K."/>
        </authorList>
    </citation>
    <scope>NUCLEOTIDE SEQUENCE [LARGE SCALE GENOMIC DNA]</scope>
    <source>
        <strain evidence="11 12">179-BFC-A-HS</strain>
    </source>
</reference>
<evidence type="ECO:0000256" key="3">
    <source>
        <dbReference type="ARBA" id="ARBA00022544"/>
    </source>
</evidence>
<dbReference type="Proteomes" id="UP001228376">
    <property type="component" value="Unassembled WGS sequence"/>
</dbReference>
<keyword evidence="6" id="KW-0564">Palmitate</keyword>
<dbReference type="PANTHER" id="PTHR35789">
    <property type="entry name" value="SPORE GERMINATION PROTEIN B3"/>
    <property type="match status" value="1"/>
</dbReference>
<feature type="domain" description="Spore germination protein N-terminal" evidence="10">
    <location>
        <begin position="2"/>
        <end position="146"/>
    </location>
</feature>
<organism evidence="11 12">
    <name type="scientific">Tigheibacillus jepli</name>
    <dbReference type="NCBI Taxonomy" id="3035914"/>
    <lineage>
        <taxon>Bacteria</taxon>
        <taxon>Bacillati</taxon>
        <taxon>Bacillota</taxon>
        <taxon>Bacilli</taxon>
        <taxon>Bacillales</taxon>
        <taxon>Bacillaceae</taxon>
        <taxon>Tigheibacillus</taxon>
    </lineage>
</organism>
<keyword evidence="4" id="KW-0732">Signal</keyword>
<dbReference type="Pfam" id="PF25198">
    <property type="entry name" value="Spore_GerAC_N"/>
    <property type="match status" value="1"/>
</dbReference>
<dbReference type="InterPro" id="IPR046953">
    <property type="entry name" value="Spore_GerAC-like_C"/>
</dbReference>